<keyword evidence="3" id="KW-1185">Reference proteome</keyword>
<reference evidence="2" key="1">
    <citation type="submission" date="2022-06" db="EMBL/GenBank/DDBJ databases">
        <title>PHB producers.</title>
        <authorList>
            <person name="Besaury L."/>
        </authorList>
    </citation>
    <scope>NUCLEOTIDE SEQUENCE</scope>
    <source>
        <strain evidence="2 3">SEWS6</strain>
    </source>
</reference>
<protein>
    <submittedName>
        <fullName evidence="2">Uncharacterized protein</fullName>
    </submittedName>
</protein>
<dbReference type="EMBL" id="JAPKHW010000027">
    <property type="protein sequence ID" value="MCX4149218.1"/>
    <property type="molecule type" value="Genomic_DNA"/>
</dbReference>
<dbReference type="AlphaFoldDB" id="A0AAP5EXJ6"/>
<name>A0AAP5EXJ6_9BURK</name>
<sequence length="79" mass="8935">MLPRHELDQKTHAPEVLTSDYMRDERSFERYFAAPETKVLHPLPHASGDVDPVTISFYDEEGIKSGNLGERPAGLLRQA</sequence>
<dbReference type="Proteomes" id="UP001242288">
    <property type="component" value="Unassembled WGS sequence"/>
</dbReference>
<evidence type="ECO:0000313" key="2">
    <source>
        <dbReference type="EMBL" id="MDQ6411035.1"/>
    </source>
</evidence>
<organism evidence="2 4">
    <name type="scientific">Paraburkholderia madseniana</name>
    <dbReference type="NCBI Taxonomy" id="2599607"/>
    <lineage>
        <taxon>Bacteria</taxon>
        <taxon>Pseudomonadati</taxon>
        <taxon>Pseudomonadota</taxon>
        <taxon>Betaproteobacteria</taxon>
        <taxon>Burkholderiales</taxon>
        <taxon>Burkholderiaceae</taxon>
        <taxon>Paraburkholderia</taxon>
    </lineage>
</organism>
<dbReference type="Proteomes" id="UP001209412">
    <property type="component" value="Unassembled WGS sequence"/>
</dbReference>
<dbReference type="RefSeq" id="WP_266260136.1">
    <property type="nucleotide sequence ID" value="NZ_JAMXWF010000027.1"/>
</dbReference>
<dbReference type="EMBL" id="JAMXWF010000027">
    <property type="protein sequence ID" value="MDQ6411035.1"/>
    <property type="molecule type" value="Genomic_DNA"/>
</dbReference>
<accession>A0AAP5EXJ6</accession>
<comment type="caution">
    <text evidence="2">The sequence shown here is derived from an EMBL/GenBank/DDBJ whole genome shotgun (WGS) entry which is preliminary data.</text>
</comment>
<evidence type="ECO:0000313" key="4">
    <source>
        <dbReference type="Proteomes" id="UP001242288"/>
    </source>
</evidence>
<evidence type="ECO:0000313" key="3">
    <source>
        <dbReference type="Proteomes" id="UP001209412"/>
    </source>
</evidence>
<gene>
    <name evidence="2" type="ORF">NIE36_28080</name>
    <name evidence="1" type="ORF">OSB80_28150</name>
</gene>
<proteinExistence type="predicted"/>
<evidence type="ECO:0000313" key="1">
    <source>
        <dbReference type="EMBL" id="MCX4149218.1"/>
    </source>
</evidence>